<dbReference type="Pfam" id="PF02538">
    <property type="entry name" value="Hydantoinase_B"/>
    <property type="match status" value="2"/>
</dbReference>
<dbReference type="PANTHER" id="PTHR11365:SF2">
    <property type="entry name" value="5-OXOPROLINASE"/>
    <property type="match status" value="1"/>
</dbReference>
<reference evidence="3" key="1">
    <citation type="journal article" date="2023" name="IMA Fungus">
        <title>Comparative genomic study of the Penicillium genus elucidates a diverse pangenome and 15 lateral gene transfer events.</title>
        <authorList>
            <person name="Petersen C."/>
            <person name="Sorensen T."/>
            <person name="Nielsen M.R."/>
            <person name="Sondergaard T.E."/>
            <person name="Sorensen J.L."/>
            <person name="Fitzpatrick D.A."/>
            <person name="Frisvad J.C."/>
            <person name="Nielsen K.L."/>
        </authorList>
    </citation>
    <scope>NUCLEOTIDE SEQUENCE</scope>
    <source>
        <strain evidence="3">IBT 12815</strain>
    </source>
</reference>
<feature type="domain" description="Hydantoinase B/oxoprolinase" evidence="2">
    <location>
        <begin position="69"/>
        <end position="182"/>
    </location>
</feature>
<comment type="caution">
    <text evidence="3">The sequence shown here is derived from an EMBL/GenBank/DDBJ whole genome shotgun (WGS) entry which is preliminary data.</text>
</comment>
<evidence type="ECO:0000259" key="2">
    <source>
        <dbReference type="Pfam" id="PF02538"/>
    </source>
</evidence>
<dbReference type="EMBL" id="JAQJAE010000002">
    <property type="protein sequence ID" value="KAJ5607724.1"/>
    <property type="molecule type" value="Genomic_DNA"/>
</dbReference>
<dbReference type="PANTHER" id="PTHR11365">
    <property type="entry name" value="5-OXOPROLINASE RELATED"/>
    <property type="match status" value="1"/>
</dbReference>
<keyword evidence="4" id="KW-1185">Reference proteome</keyword>
<dbReference type="InterPro" id="IPR045079">
    <property type="entry name" value="Oxoprolinase-like"/>
</dbReference>
<protein>
    <recommendedName>
        <fullName evidence="2">Hydantoinase B/oxoprolinase domain-containing protein</fullName>
    </recommendedName>
</protein>
<proteinExistence type="predicted"/>
<evidence type="ECO:0000256" key="1">
    <source>
        <dbReference type="SAM" id="MobiDB-lite"/>
    </source>
</evidence>
<dbReference type="GO" id="GO:0005829">
    <property type="term" value="C:cytosol"/>
    <property type="evidence" value="ECO:0007669"/>
    <property type="project" value="TreeGrafter"/>
</dbReference>
<dbReference type="AlphaFoldDB" id="A0AAD6H3S9"/>
<reference evidence="3" key="2">
    <citation type="submission" date="2023-01" db="EMBL/GenBank/DDBJ databases">
        <authorList>
            <person name="Petersen C."/>
        </authorList>
    </citation>
    <scope>NUCLEOTIDE SEQUENCE</scope>
    <source>
        <strain evidence="3">IBT 12815</strain>
    </source>
</reference>
<organism evidence="3 4">
    <name type="scientific">Penicillium hordei</name>
    <dbReference type="NCBI Taxonomy" id="40994"/>
    <lineage>
        <taxon>Eukaryota</taxon>
        <taxon>Fungi</taxon>
        <taxon>Dikarya</taxon>
        <taxon>Ascomycota</taxon>
        <taxon>Pezizomycotina</taxon>
        <taxon>Eurotiomycetes</taxon>
        <taxon>Eurotiomycetidae</taxon>
        <taxon>Eurotiales</taxon>
        <taxon>Aspergillaceae</taxon>
        <taxon>Penicillium</taxon>
    </lineage>
</organism>
<dbReference type="GeneID" id="81585642"/>
<dbReference type="InterPro" id="IPR003692">
    <property type="entry name" value="Hydantoinase_B"/>
</dbReference>
<evidence type="ECO:0000313" key="3">
    <source>
        <dbReference type="EMBL" id="KAJ5607724.1"/>
    </source>
</evidence>
<evidence type="ECO:0000313" key="4">
    <source>
        <dbReference type="Proteomes" id="UP001213799"/>
    </source>
</evidence>
<gene>
    <name evidence="3" type="ORF">N7537_004343</name>
</gene>
<feature type="domain" description="Hydantoinase B/oxoprolinase" evidence="2">
    <location>
        <begin position="1"/>
        <end position="58"/>
    </location>
</feature>
<accession>A0AAD6H3S9</accession>
<sequence>MIIPSGTLLNPSGHAAVCAGNPITSQRITDVVLGAFNACAASQGCCNIISFGMGGVDPKTGVEVPRFGVDAEVYELRYPVIFRRFCIRDGSGGVGRFRGGDGVIRELEFRMPLSVSMPSERRVYRPYGLAGGESGQAGLNLYMKKELDGTERVINIGGKMELVVQPGERILIHTPGGGGWGNASDNELVESESKSHQTPRLSSYEEVYMHSVSLLRRQCEK</sequence>
<feature type="region of interest" description="Disordered" evidence="1">
    <location>
        <begin position="174"/>
        <end position="200"/>
    </location>
</feature>
<dbReference type="GO" id="GO:0006749">
    <property type="term" value="P:glutathione metabolic process"/>
    <property type="evidence" value="ECO:0007669"/>
    <property type="project" value="TreeGrafter"/>
</dbReference>
<dbReference type="GO" id="GO:0017168">
    <property type="term" value="F:5-oxoprolinase (ATP-hydrolyzing) activity"/>
    <property type="evidence" value="ECO:0007669"/>
    <property type="project" value="TreeGrafter"/>
</dbReference>
<name>A0AAD6H3S9_9EURO</name>
<dbReference type="RefSeq" id="XP_056755148.1">
    <property type="nucleotide sequence ID" value="XM_056895400.1"/>
</dbReference>
<dbReference type="Proteomes" id="UP001213799">
    <property type="component" value="Unassembled WGS sequence"/>
</dbReference>